<dbReference type="InterPro" id="IPR003509">
    <property type="entry name" value="UPF0102_YraN-like"/>
</dbReference>
<sequence>MAASGHNSQIGKLGEDLASQFLENQGYQIIDKNFFTRYGEIDLIAQKGNEVLFLEVKTRSSSLYGYPEQAVDAKKIKHLLEAIKLYLKIKQLKSFWRLDIISVELNNHQPTNIKWFKDISGGY</sequence>
<evidence type="ECO:0000256" key="1">
    <source>
        <dbReference type="ARBA" id="ARBA00006738"/>
    </source>
</evidence>
<dbReference type="CDD" id="cd20736">
    <property type="entry name" value="PoNe_Nuclease"/>
    <property type="match status" value="1"/>
</dbReference>
<reference evidence="4" key="1">
    <citation type="submission" date="2017-09" db="EMBL/GenBank/DDBJ databases">
        <title>Depth-based differentiation of microbial function through sediment-hosted aquifers and enrichment of novel symbionts in the deep terrestrial subsurface.</title>
        <authorList>
            <person name="Probst A.J."/>
            <person name="Ladd B."/>
            <person name="Jarett J.K."/>
            <person name="Geller-Mcgrath D.E."/>
            <person name="Sieber C.M.K."/>
            <person name="Emerson J.B."/>
            <person name="Anantharaman K."/>
            <person name="Thomas B.C."/>
            <person name="Malmstrom R."/>
            <person name="Stieglmeier M."/>
            <person name="Klingl A."/>
            <person name="Woyke T."/>
            <person name="Ryan C.M."/>
            <person name="Banfield J.F."/>
        </authorList>
    </citation>
    <scope>NUCLEOTIDE SEQUENCE [LARGE SCALE GENOMIC DNA]</scope>
</reference>
<comment type="similarity">
    <text evidence="1 2">Belongs to the UPF0102 family.</text>
</comment>
<dbReference type="GO" id="GO:0003676">
    <property type="term" value="F:nucleic acid binding"/>
    <property type="evidence" value="ECO:0007669"/>
    <property type="project" value="InterPro"/>
</dbReference>
<comment type="caution">
    <text evidence="3">The sequence shown here is derived from an EMBL/GenBank/DDBJ whole genome shotgun (WGS) entry which is preliminary data.</text>
</comment>
<accession>A0A2M8KDT8</accession>
<proteinExistence type="inferred from homology"/>
<dbReference type="PANTHER" id="PTHR34039:SF1">
    <property type="entry name" value="UPF0102 PROTEIN YRAN"/>
    <property type="match status" value="1"/>
</dbReference>
<evidence type="ECO:0000313" key="4">
    <source>
        <dbReference type="Proteomes" id="UP000231450"/>
    </source>
</evidence>
<dbReference type="NCBIfam" id="TIGR00252">
    <property type="entry name" value="YraN family protein"/>
    <property type="match status" value="1"/>
</dbReference>
<gene>
    <name evidence="3" type="ORF">COU81_02665</name>
</gene>
<name>A0A2M8KDT8_9BACT</name>
<dbReference type="PANTHER" id="PTHR34039">
    <property type="entry name" value="UPF0102 PROTEIN YRAN"/>
    <property type="match status" value="1"/>
</dbReference>
<dbReference type="Pfam" id="PF02021">
    <property type="entry name" value="UPF0102"/>
    <property type="match status" value="1"/>
</dbReference>
<dbReference type="AlphaFoldDB" id="A0A2M8KDT8"/>
<dbReference type="InterPro" id="IPR011335">
    <property type="entry name" value="Restrct_endonuc-II-like"/>
</dbReference>
<dbReference type="Proteomes" id="UP000231450">
    <property type="component" value="Unassembled WGS sequence"/>
</dbReference>
<organism evidence="3 4">
    <name type="scientific">Candidatus Portnoybacteria bacterium CG10_big_fil_rev_8_21_14_0_10_36_7</name>
    <dbReference type="NCBI Taxonomy" id="1974812"/>
    <lineage>
        <taxon>Bacteria</taxon>
        <taxon>Candidatus Portnoyibacteriota</taxon>
    </lineage>
</organism>
<dbReference type="EMBL" id="PFDW01000057">
    <property type="protein sequence ID" value="PJE58080.1"/>
    <property type="molecule type" value="Genomic_DNA"/>
</dbReference>
<evidence type="ECO:0000256" key="2">
    <source>
        <dbReference type="HAMAP-Rule" id="MF_00048"/>
    </source>
</evidence>
<dbReference type="NCBIfam" id="NF009150">
    <property type="entry name" value="PRK12497.1-3"/>
    <property type="match status" value="1"/>
</dbReference>
<protein>
    <recommendedName>
        <fullName evidence="2">UPF0102 protein COU81_02665</fullName>
    </recommendedName>
</protein>
<evidence type="ECO:0000313" key="3">
    <source>
        <dbReference type="EMBL" id="PJE58080.1"/>
    </source>
</evidence>
<dbReference type="InterPro" id="IPR011856">
    <property type="entry name" value="tRNA_endonuc-like_dom_sf"/>
</dbReference>
<dbReference type="HAMAP" id="MF_00048">
    <property type="entry name" value="UPF0102"/>
    <property type="match status" value="1"/>
</dbReference>
<dbReference type="SUPFAM" id="SSF52980">
    <property type="entry name" value="Restriction endonuclease-like"/>
    <property type="match status" value="1"/>
</dbReference>
<dbReference type="Gene3D" id="3.40.1350.10">
    <property type="match status" value="1"/>
</dbReference>